<comment type="caution">
    <text evidence="6">The sequence shown here is derived from an EMBL/GenBank/DDBJ whole genome shotgun (WGS) entry which is preliminary data.</text>
</comment>
<reference evidence="6 7" key="1">
    <citation type="submission" date="2019-03" db="EMBL/GenBank/DDBJ databases">
        <title>Genomic Encyclopedia of Archaeal and Bacterial Type Strains, Phase II (KMG-II): from individual species to whole genera.</title>
        <authorList>
            <person name="Goeker M."/>
        </authorList>
    </citation>
    <scope>NUCLEOTIDE SEQUENCE [LARGE SCALE GENOMIC DNA]</scope>
    <source>
        <strain evidence="6 7">ATCC 25309</strain>
    </source>
</reference>
<dbReference type="Pfam" id="PF01041">
    <property type="entry name" value="DegT_DnrJ_EryC1"/>
    <property type="match status" value="1"/>
</dbReference>
<dbReference type="InterPro" id="IPR015424">
    <property type="entry name" value="PyrdxlP-dep_Trfase"/>
</dbReference>
<dbReference type="AlphaFoldDB" id="A0A4R7RTP1"/>
<organism evidence="6 7">
    <name type="scientific">Prosthecobacter fusiformis</name>
    <dbReference type="NCBI Taxonomy" id="48464"/>
    <lineage>
        <taxon>Bacteria</taxon>
        <taxon>Pseudomonadati</taxon>
        <taxon>Verrucomicrobiota</taxon>
        <taxon>Verrucomicrobiia</taxon>
        <taxon>Verrucomicrobiales</taxon>
        <taxon>Verrucomicrobiaceae</taxon>
        <taxon>Prosthecobacter</taxon>
    </lineage>
</organism>
<evidence type="ECO:0000313" key="7">
    <source>
        <dbReference type="Proteomes" id="UP000295662"/>
    </source>
</evidence>
<name>A0A4R7RTP1_9BACT</name>
<dbReference type="GO" id="GO:0000271">
    <property type="term" value="P:polysaccharide biosynthetic process"/>
    <property type="evidence" value="ECO:0007669"/>
    <property type="project" value="TreeGrafter"/>
</dbReference>
<keyword evidence="7" id="KW-1185">Reference proteome</keyword>
<dbReference type="InterPro" id="IPR015421">
    <property type="entry name" value="PyrdxlP-dep_Trfase_major"/>
</dbReference>
<dbReference type="GO" id="GO:0008483">
    <property type="term" value="F:transaminase activity"/>
    <property type="evidence" value="ECO:0007669"/>
    <property type="project" value="TreeGrafter"/>
</dbReference>
<gene>
    <name evidence="6" type="ORF">EI77_03313</name>
</gene>
<feature type="modified residue" description="N6-(pyridoxal phosphate)lysine" evidence="4">
    <location>
        <position position="186"/>
    </location>
</feature>
<evidence type="ECO:0000256" key="1">
    <source>
        <dbReference type="ARBA" id="ARBA00022898"/>
    </source>
</evidence>
<evidence type="ECO:0000256" key="3">
    <source>
        <dbReference type="PIRSR" id="PIRSR000390-1"/>
    </source>
</evidence>
<dbReference type="RefSeq" id="WP_133796333.1">
    <property type="nucleotide sequence ID" value="NZ_SOCA01000006.1"/>
</dbReference>
<keyword evidence="1 4" id="KW-0663">Pyridoxal phosphate</keyword>
<evidence type="ECO:0000256" key="2">
    <source>
        <dbReference type="ARBA" id="ARBA00037999"/>
    </source>
</evidence>
<dbReference type="GO" id="GO:0030170">
    <property type="term" value="F:pyridoxal phosphate binding"/>
    <property type="evidence" value="ECO:0007669"/>
    <property type="project" value="UniProtKB-ARBA"/>
</dbReference>
<dbReference type="Gene3D" id="3.90.1150.10">
    <property type="entry name" value="Aspartate Aminotransferase, domain 1"/>
    <property type="match status" value="1"/>
</dbReference>
<proteinExistence type="inferred from homology"/>
<dbReference type="CDD" id="cd00616">
    <property type="entry name" value="AHBA_syn"/>
    <property type="match status" value="1"/>
</dbReference>
<evidence type="ECO:0000256" key="5">
    <source>
        <dbReference type="RuleBase" id="RU004508"/>
    </source>
</evidence>
<comment type="similarity">
    <text evidence="2 5">Belongs to the DegT/DnrJ/EryC1 family.</text>
</comment>
<accession>A0A4R7RTP1</accession>
<dbReference type="PANTHER" id="PTHR30244:SF36">
    <property type="entry name" value="3-OXO-GLUCOSE-6-PHOSPHATE:GLUTAMATE AMINOTRANSFERASE"/>
    <property type="match status" value="1"/>
</dbReference>
<dbReference type="FunFam" id="3.40.640.10:FF:000089">
    <property type="entry name" value="Aminotransferase, DegT/DnrJ/EryC1/StrS family"/>
    <property type="match status" value="1"/>
</dbReference>
<dbReference type="EMBL" id="SOCA01000006">
    <property type="protein sequence ID" value="TDU68196.1"/>
    <property type="molecule type" value="Genomic_DNA"/>
</dbReference>
<dbReference type="InterPro" id="IPR015422">
    <property type="entry name" value="PyrdxlP-dep_Trfase_small"/>
</dbReference>
<protein>
    <submittedName>
        <fullName evidence="6">dTDP-4-amino-4,6-dideoxygalactose transaminase</fullName>
    </submittedName>
</protein>
<evidence type="ECO:0000256" key="4">
    <source>
        <dbReference type="PIRSR" id="PIRSR000390-2"/>
    </source>
</evidence>
<dbReference type="InterPro" id="IPR000653">
    <property type="entry name" value="DegT/StrS_aminotransferase"/>
</dbReference>
<feature type="active site" description="Proton acceptor" evidence="3">
    <location>
        <position position="186"/>
    </location>
</feature>
<sequence>MSVPLLDVNAQNIPLESELQAAFTRVLQHGRFIMGPEMEVFEKEIAEMVGVKHALAVSSGTDALLLALMALDIGPGDEVLCPAFTFFATAGAVSRLGAIPVFTDICPICFNLDVNDARAKITEKTKAIIPVHLFGQSADMDAILALAEEKGLRVIEDGAQAIGAEYKGRGCGSMGDFGAYSFFPSKNLGGFGDGGMLVTNDDALAEFARVLRVHGSKPKYYHHYVGGNFRMDTLQCALLSVKVKRYAEYTAQRQANAAHYTEALSKLPGVVQADPSHCKCLSSQDAWLAGQEARIVLPVGYAHNTHIWNQYTLRVIGAGQRDGLRDYLQKAGIGCEIYYPLTLDQQPCFADLPEASLSGCEVSHRMAQEVISLPIYGELTEAQRLEVIAGIASWLSA</sequence>
<dbReference type="SUPFAM" id="SSF53383">
    <property type="entry name" value="PLP-dependent transferases"/>
    <property type="match status" value="1"/>
</dbReference>
<dbReference type="OrthoDB" id="9810913at2"/>
<dbReference type="Proteomes" id="UP000295662">
    <property type="component" value="Unassembled WGS sequence"/>
</dbReference>
<dbReference type="PIRSF" id="PIRSF000390">
    <property type="entry name" value="PLP_StrS"/>
    <property type="match status" value="1"/>
</dbReference>
<dbReference type="Gene3D" id="3.40.640.10">
    <property type="entry name" value="Type I PLP-dependent aspartate aminotransferase-like (Major domain)"/>
    <property type="match status" value="1"/>
</dbReference>
<dbReference type="PANTHER" id="PTHR30244">
    <property type="entry name" value="TRANSAMINASE"/>
    <property type="match status" value="1"/>
</dbReference>
<evidence type="ECO:0000313" key="6">
    <source>
        <dbReference type="EMBL" id="TDU68196.1"/>
    </source>
</evidence>